<accession>A0ACC0X0K0</accession>
<protein>
    <submittedName>
        <fullName evidence="1">Uncharacterized protein</fullName>
    </submittedName>
</protein>
<keyword evidence="2" id="KW-1185">Reference proteome</keyword>
<comment type="caution">
    <text evidence="1">The sequence shown here is derived from an EMBL/GenBank/DDBJ whole genome shotgun (WGS) entry which is preliminary data.</text>
</comment>
<proteinExistence type="predicted"/>
<name>A0ACC0X0K0_9ROSI</name>
<sequence>MSSESLAISDGRGSIYSWNFEVNQTEILERLFEGRRYIDHQLTSLSSARNTLFACSSSGFLTVFDLRDRQAVIRNQPRSPFYDFIPLLSFSPPSQFSFCALTSAIHAPKSFTIMTTTCVSFSWMLSLFAFYEVPLGASACYLRIAPWISSELSRPPHSQPPPPLPLPHKNATSKTSTTTTVVTSKTQHALSSILTNFLFPNTQMSSIVINFLFSYVFFSL</sequence>
<evidence type="ECO:0000313" key="2">
    <source>
        <dbReference type="Proteomes" id="UP001163603"/>
    </source>
</evidence>
<dbReference type="Proteomes" id="UP001163603">
    <property type="component" value="Chromosome 15"/>
</dbReference>
<dbReference type="EMBL" id="CM047750">
    <property type="protein sequence ID" value="KAJ0008042.1"/>
    <property type="molecule type" value="Genomic_DNA"/>
</dbReference>
<gene>
    <name evidence="1" type="ORF">Pint_29013</name>
</gene>
<reference evidence="2" key="1">
    <citation type="journal article" date="2023" name="G3 (Bethesda)">
        <title>Genome assembly and association tests identify interacting loci associated with vigor, precocity, and sex in interspecific pistachio rootstocks.</title>
        <authorList>
            <person name="Palmer W."/>
            <person name="Jacygrad E."/>
            <person name="Sagayaradj S."/>
            <person name="Cavanaugh K."/>
            <person name="Han R."/>
            <person name="Bertier L."/>
            <person name="Beede B."/>
            <person name="Kafkas S."/>
            <person name="Golino D."/>
            <person name="Preece J."/>
            <person name="Michelmore R."/>
        </authorList>
    </citation>
    <scope>NUCLEOTIDE SEQUENCE [LARGE SCALE GENOMIC DNA]</scope>
</reference>
<evidence type="ECO:0000313" key="1">
    <source>
        <dbReference type="EMBL" id="KAJ0008042.1"/>
    </source>
</evidence>
<organism evidence="1 2">
    <name type="scientific">Pistacia integerrima</name>
    <dbReference type="NCBI Taxonomy" id="434235"/>
    <lineage>
        <taxon>Eukaryota</taxon>
        <taxon>Viridiplantae</taxon>
        <taxon>Streptophyta</taxon>
        <taxon>Embryophyta</taxon>
        <taxon>Tracheophyta</taxon>
        <taxon>Spermatophyta</taxon>
        <taxon>Magnoliopsida</taxon>
        <taxon>eudicotyledons</taxon>
        <taxon>Gunneridae</taxon>
        <taxon>Pentapetalae</taxon>
        <taxon>rosids</taxon>
        <taxon>malvids</taxon>
        <taxon>Sapindales</taxon>
        <taxon>Anacardiaceae</taxon>
        <taxon>Pistacia</taxon>
    </lineage>
</organism>